<feature type="transmembrane region" description="Helical" evidence="2">
    <location>
        <begin position="62"/>
        <end position="89"/>
    </location>
</feature>
<evidence type="ECO:0000256" key="1">
    <source>
        <dbReference type="SAM" id="MobiDB-lite"/>
    </source>
</evidence>
<feature type="transmembrane region" description="Helical" evidence="2">
    <location>
        <begin position="547"/>
        <end position="570"/>
    </location>
</feature>
<feature type="transmembrane region" description="Helical" evidence="2">
    <location>
        <begin position="227"/>
        <end position="245"/>
    </location>
</feature>
<keyword evidence="2" id="KW-1133">Transmembrane helix</keyword>
<organism evidence="3 4">
    <name type="scientific">Porcisia hertigi</name>
    <dbReference type="NCBI Taxonomy" id="2761500"/>
    <lineage>
        <taxon>Eukaryota</taxon>
        <taxon>Discoba</taxon>
        <taxon>Euglenozoa</taxon>
        <taxon>Kinetoplastea</taxon>
        <taxon>Metakinetoplastina</taxon>
        <taxon>Trypanosomatida</taxon>
        <taxon>Trypanosomatidae</taxon>
        <taxon>Leishmaniinae</taxon>
        <taxon>Porcisia</taxon>
    </lineage>
</organism>
<keyword evidence="4" id="KW-1185">Reference proteome</keyword>
<dbReference type="CDD" id="cd06174">
    <property type="entry name" value="MFS"/>
    <property type="match status" value="1"/>
</dbReference>
<dbReference type="SUPFAM" id="SSF103473">
    <property type="entry name" value="MFS general substrate transporter"/>
    <property type="match status" value="1"/>
</dbReference>
<dbReference type="InterPro" id="IPR036259">
    <property type="entry name" value="MFS_trans_sf"/>
</dbReference>
<evidence type="ECO:0000313" key="3">
    <source>
        <dbReference type="EMBL" id="KAG5509117.1"/>
    </source>
</evidence>
<dbReference type="PANTHER" id="PTHR23525">
    <property type="entry name" value="TRANSPORTER, PUTATIVE-RELATED"/>
    <property type="match status" value="1"/>
</dbReference>
<feature type="region of interest" description="Disordered" evidence="1">
    <location>
        <begin position="1"/>
        <end position="22"/>
    </location>
</feature>
<keyword evidence="2" id="KW-0472">Membrane</keyword>
<dbReference type="RefSeq" id="XP_067758424.1">
    <property type="nucleotide sequence ID" value="XM_067902077.1"/>
</dbReference>
<feature type="transmembrane region" description="Helical" evidence="2">
    <location>
        <begin position="459"/>
        <end position="479"/>
    </location>
</feature>
<proteinExistence type="predicted"/>
<accession>A0A836IMT7</accession>
<dbReference type="InterPro" id="IPR011701">
    <property type="entry name" value="MFS"/>
</dbReference>
<dbReference type="PANTHER" id="PTHR23525:SF1">
    <property type="entry name" value="NODULIN-LIKE DOMAIN-CONTAINING PROTEIN"/>
    <property type="match status" value="1"/>
</dbReference>
<dbReference type="GO" id="GO:0022857">
    <property type="term" value="F:transmembrane transporter activity"/>
    <property type="evidence" value="ECO:0007669"/>
    <property type="project" value="InterPro"/>
</dbReference>
<protein>
    <submittedName>
        <fullName evidence="3">Uncharacterized protein</fullName>
    </submittedName>
</protein>
<dbReference type="KEGG" id="phet:94292154"/>
<feature type="transmembrane region" description="Helical" evidence="2">
    <location>
        <begin position="131"/>
        <end position="150"/>
    </location>
</feature>
<feature type="transmembrane region" description="Helical" evidence="2">
    <location>
        <begin position="194"/>
        <end position="215"/>
    </location>
</feature>
<feature type="transmembrane region" description="Helical" evidence="2">
    <location>
        <begin position="576"/>
        <end position="597"/>
    </location>
</feature>
<feature type="transmembrane region" description="Helical" evidence="2">
    <location>
        <begin position="162"/>
        <end position="182"/>
    </location>
</feature>
<evidence type="ECO:0000313" key="4">
    <source>
        <dbReference type="Proteomes" id="UP000674318"/>
    </source>
</evidence>
<feature type="transmembrane region" description="Helical" evidence="2">
    <location>
        <begin position="491"/>
        <end position="507"/>
    </location>
</feature>
<comment type="caution">
    <text evidence="3">The sequence shown here is derived from an EMBL/GenBank/DDBJ whole genome shotgun (WGS) entry which is preliminary data.</text>
</comment>
<reference evidence="3 4" key="1">
    <citation type="submission" date="2021-02" db="EMBL/GenBank/DDBJ databases">
        <title>Porcisia hertigi Genome sequencing and assembly.</title>
        <authorList>
            <person name="Almutairi H."/>
            <person name="Gatherer D."/>
        </authorList>
    </citation>
    <scope>NUCLEOTIDE SEQUENCE [LARGE SCALE GENOMIC DNA]</scope>
    <source>
        <strain evidence="3 4">C119</strain>
    </source>
</reference>
<feature type="region of interest" description="Disordered" evidence="1">
    <location>
        <begin position="614"/>
        <end position="636"/>
    </location>
</feature>
<keyword evidence="2" id="KW-0812">Transmembrane</keyword>
<dbReference type="OrthoDB" id="541403at2759"/>
<feature type="transmembrane region" description="Helical" evidence="2">
    <location>
        <begin position="95"/>
        <end position="119"/>
    </location>
</feature>
<feature type="region of interest" description="Disordered" evidence="1">
    <location>
        <begin position="261"/>
        <end position="283"/>
    </location>
</feature>
<dbReference type="AlphaFoldDB" id="A0A836IMT7"/>
<dbReference type="Gene3D" id="1.20.1250.20">
    <property type="entry name" value="MFS general substrate transporter like domains"/>
    <property type="match status" value="2"/>
</dbReference>
<gene>
    <name evidence="3" type="ORF">JKF63_06126</name>
</gene>
<name>A0A836IMT7_9TRYP</name>
<dbReference type="Pfam" id="PF07690">
    <property type="entry name" value="MFS_1"/>
    <property type="match status" value="1"/>
</dbReference>
<feature type="transmembrane region" description="Helical" evidence="2">
    <location>
        <begin position="419"/>
        <end position="439"/>
    </location>
</feature>
<sequence length="636" mass="68879">MRSNTMADGGMPPERPVSSALASTSAAHSSPIRDRGGPTTTFTAPSTSPVLSAWLRSRSPNVYFTLCFNFLDGAFYSMWAVQLLPVFLFETTSSITFVSLSATVSGVAQLLGALLAGCIADRQPRQHSIRVGAVCAMVALVVFVSAFWTVRVEVILCAQALWGLYTGIISTSVEALFADSVPQGHRTSIYNVKWIIQTACYVVGYGMAALLFLIWGNSWGMQRVRVAMTLGVVVHPLALVPLCFLRDRYAVDEEHDTLRSDSIRDSVNRGEAPAEEPAPTIVTTTAERDAAIEPHVNFSQEVTTQQQQPTSAASRSLTSRGRLWFTEAASSSASANAFIRETLDGNTGGIEEIPDTASRKLNREEAHGVPVNDASPLYQQPPNEVFASGETPESALWKRHTAPSVQHYRWRDWGGGLPLVPYWLYAADFLLAMGSGMSLPYFPLFFAIECRVSPASLNAIYIVSTLLTAAISSCLPWLIHSCGLGRVPTALFVRLLGTAALAIFATATTMPSLIMLFLCRNSLMNSVFGITRSVIMDCVHKESRAKWSALESVSFASWAGSAAIGGYITAHRGYRFNFVLTAALQFLASLLMIPAAFGEQALYAPLRDAPQLVENSNTAASSTAPSDTVKETRSKR</sequence>
<dbReference type="Proteomes" id="UP000674318">
    <property type="component" value="Unassembled WGS sequence"/>
</dbReference>
<evidence type="ECO:0000256" key="2">
    <source>
        <dbReference type="SAM" id="Phobius"/>
    </source>
</evidence>
<feature type="compositionally biased region" description="Low complexity" evidence="1">
    <location>
        <begin position="615"/>
        <end position="624"/>
    </location>
</feature>
<dbReference type="EMBL" id="JAFJZO010000015">
    <property type="protein sequence ID" value="KAG5509117.1"/>
    <property type="molecule type" value="Genomic_DNA"/>
</dbReference>
<dbReference type="GeneID" id="94292154"/>